<organism evidence="1">
    <name type="scientific">Pararge aegeria</name>
    <name type="common">speckled wood butterfly</name>
    <dbReference type="NCBI Taxonomy" id="116150"/>
    <lineage>
        <taxon>Eukaryota</taxon>
        <taxon>Metazoa</taxon>
        <taxon>Ecdysozoa</taxon>
        <taxon>Arthropoda</taxon>
        <taxon>Hexapoda</taxon>
        <taxon>Insecta</taxon>
        <taxon>Pterygota</taxon>
        <taxon>Neoptera</taxon>
        <taxon>Endopterygota</taxon>
        <taxon>Lepidoptera</taxon>
        <taxon>Glossata</taxon>
        <taxon>Ditrysia</taxon>
        <taxon>Papilionoidea</taxon>
        <taxon>Nymphalidae</taxon>
        <taxon>Satyrinae</taxon>
        <taxon>Satyrini</taxon>
        <taxon>Parargina</taxon>
        <taxon>Pararge</taxon>
    </lineage>
</organism>
<dbReference type="EMBL" id="GAIX01002958">
    <property type="protein sequence ID" value="JAA89602.1"/>
    <property type="molecule type" value="Transcribed_RNA"/>
</dbReference>
<proteinExistence type="predicted"/>
<sequence>GRRCGCRSAWCRQQRTPTAVLRSAATFTAATTEQSAAAIPAVNTASTTETAHAVRARKYAIRTSECELR</sequence>
<feature type="non-terminal residue" evidence="1">
    <location>
        <position position="69"/>
    </location>
</feature>
<name>S4PYN9_9NEOP</name>
<protein>
    <submittedName>
        <fullName evidence="1">Uncharacterized protein</fullName>
    </submittedName>
</protein>
<reference evidence="1" key="1">
    <citation type="journal article" date="2013" name="BMC Genomics">
        <title>Unscrambling butterfly oogenesis.</title>
        <authorList>
            <person name="Carter J.M."/>
            <person name="Baker S.C."/>
            <person name="Pink R."/>
            <person name="Carter D.R."/>
            <person name="Collins A."/>
            <person name="Tomlin J."/>
            <person name="Gibbs M."/>
            <person name="Breuker C.J."/>
        </authorList>
    </citation>
    <scope>NUCLEOTIDE SEQUENCE</scope>
    <source>
        <tissue evidence="1">Ovary</tissue>
    </source>
</reference>
<reference evidence="1" key="2">
    <citation type="submission" date="2013-05" db="EMBL/GenBank/DDBJ databases">
        <authorList>
            <person name="Carter J.-M."/>
            <person name="Baker S.C."/>
            <person name="Pink R."/>
            <person name="Carter D.R.F."/>
            <person name="Collins A."/>
            <person name="Tomlin J."/>
            <person name="Gibbs M."/>
            <person name="Breuker C.J."/>
        </authorList>
    </citation>
    <scope>NUCLEOTIDE SEQUENCE</scope>
    <source>
        <tissue evidence="1">Ovary</tissue>
    </source>
</reference>
<evidence type="ECO:0000313" key="1">
    <source>
        <dbReference type="EMBL" id="JAA89602.1"/>
    </source>
</evidence>
<feature type="non-terminal residue" evidence="1">
    <location>
        <position position="1"/>
    </location>
</feature>
<dbReference type="AlphaFoldDB" id="S4PYN9"/>
<accession>S4PYN9</accession>